<keyword evidence="9" id="KW-0511">Multifunctional enzyme</keyword>
<sequence length="333" mass="36470">MKQQRAEITAIGTYVPERKMTNSDLEKLVETNDEWIVQRTGMKERRIAEENMYTSHLCVQAVQQLSESYDKRIDDVDMVLVATTTPDYAFPSVASMLQQTFHITSTAAMDLNATCAGFVYGLHLAHALIASGLHRKVLVVAGETLSKVTDYTDRSTCILFGDGAGAVLVEASDREQSFLSAMQGTQGNGGIHLYRTNLSKTMNGTSLSESGYMVQNGREVYKWAVRTVSAGVMQMLEREGIGPEQLDWFVPHSANLRMIEAICEQTGLQMSQTLYSLVEMGNTSAASIPLALDKGIREGKLKEGNLIMLYGFGGGLTHAGQLLKWTVPAPTSP</sequence>
<dbReference type="HAMAP" id="MF_01815">
    <property type="entry name" value="FabH"/>
    <property type="match status" value="1"/>
</dbReference>
<evidence type="ECO:0000256" key="9">
    <source>
        <dbReference type="HAMAP-Rule" id="MF_01815"/>
    </source>
</evidence>
<keyword evidence="7 9" id="KW-0275">Fatty acid biosynthesis</keyword>
<organism evidence="12 13">
    <name type="scientific">Marinicrinis sediminis</name>
    <dbReference type="NCBI Taxonomy" id="1652465"/>
    <lineage>
        <taxon>Bacteria</taxon>
        <taxon>Bacillati</taxon>
        <taxon>Bacillota</taxon>
        <taxon>Bacilli</taxon>
        <taxon>Bacillales</taxon>
        <taxon>Paenibacillaceae</taxon>
    </lineage>
</organism>
<keyword evidence="3 9" id="KW-0444">Lipid biosynthesis</keyword>
<comment type="subcellular location">
    <subcellularLocation>
        <location evidence="9">Cytoplasm</location>
    </subcellularLocation>
</comment>
<dbReference type="InterPro" id="IPR013747">
    <property type="entry name" value="ACP_syn_III_C"/>
</dbReference>
<dbReference type="Pfam" id="PF08545">
    <property type="entry name" value="ACP_syn_III"/>
    <property type="match status" value="1"/>
</dbReference>
<dbReference type="Proteomes" id="UP001597497">
    <property type="component" value="Unassembled WGS sequence"/>
</dbReference>
<dbReference type="NCBIfam" id="NF006829">
    <property type="entry name" value="PRK09352.1"/>
    <property type="match status" value="1"/>
</dbReference>
<evidence type="ECO:0000259" key="10">
    <source>
        <dbReference type="Pfam" id="PF08541"/>
    </source>
</evidence>
<feature type="active site" evidence="9">
    <location>
        <position position="115"/>
    </location>
</feature>
<feature type="domain" description="Beta-ketoacyl-[acyl-carrier-protein] synthase III C-terminal" evidence="10">
    <location>
        <begin position="236"/>
        <end position="325"/>
    </location>
</feature>
<comment type="subunit">
    <text evidence="9">Homodimer.</text>
</comment>
<keyword evidence="5 9" id="KW-0276">Fatty acid metabolism</keyword>
<dbReference type="InterPro" id="IPR004655">
    <property type="entry name" value="FabH"/>
</dbReference>
<dbReference type="RefSeq" id="WP_379928765.1">
    <property type="nucleotide sequence ID" value="NZ_JBHUMM010000010.1"/>
</dbReference>
<dbReference type="NCBIfam" id="TIGR00747">
    <property type="entry name" value="fabH"/>
    <property type="match status" value="1"/>
</dbReference>
<evidence type="ECO:0000256" key="4">
    <source>
        <dbReference type="ARBA" id="ARBA00022679"/>
    </source>
</evidence>
<dbReference type="EMBL" id="JBHUMM010000010">
    <property type="protein sequence ID" value="MFD2671311.1"/>
    <property type="molecule type" value="Genomic_DNA"/>
</dbReference>
<feature type="active site" evidence="9">
    <location>
        <position position="282"/>
    </location>
</feature>
<comment type="caution">
    <text evidence="12">The sequence shown here is derived from an EMBL/GenBank/DDBJ whole genome shotgun (WGS) entry which is preliminary data.</text>
</comment>
<evidence type="ECO:0000256" key="2">
    <source>
        <dbReference type="ARBA" id="ARBA00022490"/>
    </source>
</evidence>
<keyword evidence="6 9" id="KW-0443">Lipid metabolism</keyword>
<keyword evidence="8 9" id="KW-0012">Acyltransferase</keyword>
<dbReference type="InterPro" id="IPR013751">
    <property type="entry name" value="ACP_syn_III_N"/>
</dbReference>
<dbReference type="Gene3D" id="3.40.47.10">
    <property type="match status" value="1"/>
</dbReference>
<dbReference type="PANTHER" id="PTHR34069">
    <property type="entry name" value="3-OXOACYL-[ACYL-CARRIER-PROTEIN] SYNTHASE 3"/>
    <property type="match status" value="1"/>
</dbReference>
<feature type="domain" description="Beta-ketoacyl-[acyl-carrier-protein] synthase III N-terminal" evidence="11">
    <location>
        <begin position="109"/>
        <end position="187"/>
    </location>
</feature>
<proteinExistence type="inferred from homology"/>
<evidence type="ECO:0000256" key="5">
    <source>
        <dbReference type="ARBA" id="ARBA00022832"/>
    </source>
</evidence>
<keyword evidence="4 9" id="KW-0808">Transferase</keyword>
<evidence type="ECO:0000256" key="6">
    <source>
        <dbReference type="ARBA" id="ARBA00023098"/>
    </source>
</evidence>
<evidence type="ECO:0000313" key="12">
    <source>
        <dbReference type="EMBL" id="MFD2671311.1"/>
    </source>
</evidence>
<comment type="function">
    <text evidence="9">Catalyzes the condensation reaction of fatty acid synthesis by the addition to an acyl acceptor of two carbons from malonyl-ACP. Catalyzes the first condensation reaction which initiates fatty acid synthesis and may therefore play a role in governing the total rate of fatty acid production. Possesses both acetoacetyl-ACP synthase and acetyl transacylase activities. Its substrate specificity determines the biosynthesis of branched-chain and/or straight-chain of fatty acids.</text>
</comment>
<evidence type="ECO:0000259" key="11">
    <source>
        <dbReference type="Pfam" id="PF08545"/>
    </source>
</evidence>
<comment type="pathway">
    <text evidence="9">Lipid metabolism; fatty acid biosynthesis.</text>
</comment>
<keyword evidence="13" id="KW-1185">Reference proteome</keyword>
<dbReference type="CDD" id="cd00830">
    <property type="entry name" value="KAS_III"/>
    <property type="match status" value="1"/>
</dbReference>
<evidence type="ECO:0000313" key="13">
    <source>
        <dbReference type="Proteomes" id="UP001597497"/>
    </source>
</evidence>
<comment type="catalytic activity">
    <reaction evidence="9">
        <text>malonyl-[ACP] + acetyl-CoA + H(+) = 3-oxobutanoyl-[ACP] + CO2 + CoA</text>
        <dbReference type="Rhea" id="RHEA:12080"/>
        <dbReference type="Rhea" id="RHEA-COMP:9623"/>
        <dbReference type="Rhea" id="RHEA-COMP:9625"/>
        <dbReference type="ChEBI" id="CHEBI:15378"/>
        <dbReference type="ChEBI" id="CHEBI:16526"/>
        <dbReference type="ChEBI" id="CHEBI:57287"/>
        <dbReference type="ChEBI" id="CHEBI:57288"/>
        <dbReference type="ChEBI" id="CHEBI:78449"/>
        <dbReference type="ChEBI" id="CHEBI:78450"/>
        <dbReference type="EC" id="2.3.1.180"/>
    </reaction>
</comment>
<dbReference type="SUPFAM" id="SSF53901">
    <property type="entry name" value="Thiolase-like"/>
    <property type="match status" value="1"/>
</dbReference>
<feature type="active site" evidence="9">
    <location>
        <position position="252"/>
    </location>
</feature>
<accession>A0ABW5R8F4</accession>
<evidence type="ECO:0000256" key="1">
    <source>
        <dbReference type="ARBA" id="ARBA00008642"/>
    </source>
</evidence>
<dbReference type="Pfam" id="PF08541">
    <property type="entry name" value="ACP_syn_III_C"/>
    <property type="match status" value="1"/>
</dbReference>
<keyword evidence="2 9" id="KW-0963">Cytoplasm</keyword>
<comment type="similarity">
    <text evidence="1 9">Belongs to the thiolase-like superfamily. FabH family.</text>
</comment>
<dbReference type="EC" id="2.3.1.180" evidence="9"/>
<protein>
    <recommendedName>
        <fullName evidence="9">Beta-ketoacyl-[acyl-carrier-protein] synthase III</fullName>
        <shortName evidence="9">Beta-ketoacyl-ACP synthase III</shortName>
        <shortName evidence="9">KAS III</shortName>
        <ecNumber evidence="9">2.3.1.180</ecNumber>
    </recommendedName>
    <alternativeName>
        <fullName evidence="9">3-oxoacyl-[acyl-carrier-protein] synthase 3</fullName>
    </alternativeName>
    <alternativeName>
        <fullName evidence="9">3-oxoacyl-[acyl-carrier-protein] synthase III</fullName>
    </alternativeName>
</protein>
<name>A0ABW5R8F4_9BACL</name>
<evidence type="ECO:0000256" key="3">
    <source>
        <dbReference type="ARBA" id="ARBA00022516"/>
    </source>
</evidence>
<dbReference type="PANTHER" id="PTHR34069:SF2">
    <property type="entry name" value="BETA-KETOACYL-[ACYL-CARRIER-PROTEIN] SYNTHASE III"/>
    <property type="match status" value="1"/>
</dbReference>
<feature type="region of interest" description="ACP-binding" evidence="9">
    <location>
        <begin position="253"/>
        <end position="257"/>
    </location>
</feature>
<evidence type="ECO:0000256" key="7">
    <source>
        <dbReference type="ARBA" id="ARBA00023160"/>
    </source>
</evidence>
<evidence type="ECO:0000256" key="8">
    <source>
        <dbReference type="ARBA" id="ARBA00023315"/>
    </source>
</evidence>
<reference evidence="13" key="1">
    <citation type="journal article" date="2019" name="Int. J. Syst. Evol. Microbiol.">
        <title>The Global Catalogue of Microorganisms (GCM) 10K type strain sequencing project: providing services to taxonomists for standard genome sequencing and annotation.</title>
        <authorList>
            <consortium name="The Broad Institute Genomics Platform"/>
            <consortium name="The Broad Institute Genome Sequencing Center for Infectious Disease"/>
            <person name="Wu L."/>
            <person name="Ma J."/>
        </authorList>
    </citation>
    <scope>NUCLEOTIDE SEQUENCE [LARGE SCALE GENOMIC DNA]</scope>
    <source>
        <strain evidence="13">KCTC 33676</strain>
    </source>
</reference>
<gene>
    <name evidence="9" type="primary">fabH</name>
    <name evidence="12" type="ORF">ACFSUC_06795</name>
</gene>
<comment type="domain">
    <text evidence="9">The last Arg residue of the ACP-binding site is essential for the weak association between ACP/AcpP and FabH.</text>
</comment>
<dbReference type="InterPro" id="IPR016039">
    <property type="entry name" value="Thiolase-like"/>
</dbReference>